<feature type="domain" description="Fibronectin type-III" evidence="3">
    <location>
        <begin position="212"/>
        <end position="303"/>
    </location>
</feature>
<feature type="domain" description="Fibronectin type-III" evidence="3">
    <location>
        <begin position="108"/>
        <end position="208"/>
    </location>
</feature>
<dbReference type="InterPro" id="IPR036116">
    <property type="entry name" value="FN3_sf"/>
</dbReference>
<feature type="compositionally biased region" description="Gly residues" evidence="1">
    <location>
        <begin position="1017"/>
        <end position="1033"/>
    </location>
</feature>
<feature type="compositionally biased region" description="Polar residues" evidence="1">
    <location>
        <begin position="1129"/>
        <end position="1140"/>
    </location>
</feature>
<evidence type="ECO:0000313" key="5">
    <source>
        <dbReference type="Proteomes" id="UP000242188"/>
    </source>
</evidence>
<comment type="caution">
    <text evidence="4">The sequence shown here is derived from an EMBL/GenBank/DDBJ whole genome shotgun (WGS) entry which is preliminary data.</text>
</comment>
<feature type="chain" id="PRO_5012735954" evidence="2">
    <location>
        <begin position="18"/>
        <end position="1165"/>
    </location>
</feature>
<feature type="compositionally biased region" description="Gly residues" evidence="1">
    <location>
        <begin position="969"/>
        <end position="1005"/>
    </location>
</feature>
<feature type="compositionally biased region" description="Basic residues" evidence="1">
    <location>
        <begin position="1143"/>
        <end position="1155"/>
    </location>
</feature>
<dbReference type="Pfam" id="PF00041">
    <property type="entry name" value="fn3"/>
    <property type="match status" value="3"/>
</dbReference>
<feature type="region of interest" description="Disordered" evidence="1">
    <location>
        <begin position="626"/>
        <end position="1068"/>
    </location>
</feature>
<gene>
    <name evidence="4" type="ORF">KP79_PYT24264</name>
</gene>
<feature type="domain" description="Fibronectin type-III" evidence="3">
    <location>
        <begin position="304"/>
        <end position="401"/>
    </location>
</feature>
<dbReference type="SUPFAM" id="SSF49265">
    <property type="entry name" value="Fibronectin type III"/>
    <property type="match status" value="3"/>
</dbReference>
<evidence type="ECO:0000256" key="1">
    <source>
        <dbReference type="SAM" id="MobiDB-lite"/>
    </source>
</evidence>
<evidence type="ECO:0000259" key="3">
    <source>
        <dbReference type="PROSITE" id="PS50853"/>
    </source>
</evidence>
<feature type="region of interest" description="Disordered" evidence="1">
    <location>
        <begin position="1082"/>
        <end position="1165"/>
    </location>
</feature>
<keyword evidence="5" id="KW-1185">Reference proteome</keyword>
<dbReference type="PANTHER" id="PTHR46957:SF3">
    <property type="entry name" value="CYTOKINE RECEPTOR"/>
    <property type="match status" value="1"/>
</dbReference>
<dbReference type="OrthoDB" id="6107079at2759"/>
<proteinExistence type="predicted"/>
<keyword evidence="2" id="KW-0732">Signal</keyword>
<dbReference type="PROSITE" id="PS50853">
    <property type="entry name" value="FN3"/>
    <property type="match status" value="3"/>
</dbReference>
<evidence type="ECO:0000313" key="4">
    <source>
        <dbReference type="EMBL" id="OWF51290.1"/>
    </source>
</evidence>
<feature type="compositionally biased region" description="Gly residues" evidence="1">
    <location>
        <begin position="711"/>
        <end position="904"/>
    </location>
</feature>
<dbReference type="AlphaFoldDB" id="A0A210QRB4"/>
<dbReference type="Gene3D" id="2.60.40.10">
    <property type="entry name" value="Immunoglobulins"/>
    <property type="match status" value="3"/>
</dbReference>
<dbReference type="Proteomes" id="UP000242188">
    <property type="component" value="Unassembled WGS sequence"/>
</dbReference>
<dbReference type="PANTHER" id="PTHR46957">
    <property type="entry name" value="CYTOKINE RECEPTOR"/>
    <property type="match status" value="1"/>
</dbReference>
<reference evidence="4 5" key="1">
    <citation type="journal article" date="2017" name="Nat. Ecol. Evol.">
        <title>Scallop genome provides insights into evolution of bilaterian karyotype and development.</title>
        <authorList>
            <person name="Wang S."/>
            <person name="Zhang J."/>
            <person name="Jiao W."/>
            <person name="Li J."/>
            <person name="Xun X."/>
            <person name="Sun Y."/>
            <person name="Guo X."/>
            <person name="Huan P."/>
            <person name="Dong B."/>
            <person name="Zhang L."/>
            <person name="Hu X."/>
            <person name="Sun X."/>
            <person name="Wang J."/>
            <person name="Zhao C."/>
            <person name="Wang Y."/>
            <person name="Wang D."/>
            <person name="Huang X."/>
            <person name="Wang R."/>
            <person name="Lv J."/>
            <person name="Li Y."/>
            <person name="Zhang Z."/>
            <person name="Liu B."/>
            <person name="Lu W."/>
            <person name="Hui Y."/>
            <person name="Liang J."/>
            <person name="Zhou Z."/>
            <person name="Hou R."/>
            <person name="Li X."/>
            <person name="Liu Y."/>
            <person name="Li H."/>
            <person name="Ning X."/>
            <person name="Lin Y."/>
            <person name="Zhao L."/>
            <person name="Xing Q."/>
            <person name="Dou J."/>
            <person name="Li Y."/>
            <person name="Mao J."/>
            <person name="Guo H."/>
            <person name="Dou H."/>
            <person name="Li T."/>
            <person name="Mu C."/>
            <person name="Jiang W."/>
            <person name="Fu Q."/>
            <person name="Fu X."/>
            <person name="Miao Y."/>
            <person name="Liu J."/>
            <person name="Yu Q."/>
            <person name="Li R."/>
            <person name="Liao H."/>
            <person name="Li X."/>
            <person name="Kong Y."/>
            <person name="Jiang Z."/>
            <person name="Chourrout D."/>
            <person name="Li R."/>
            <person name="Bao Z."/>
        </authorList>
    </citation>
    <scope>NUCLEOTIDE SEQUENCE [LARGE SCALE GENOMIC DNA]</scope>
    <source>
        <strain evidence="4 5">PY_sf001</strain>
    </source>
</reference>
<sequence>MERVFLCVVFVLTCVTAQWTPQDFHTVETHLIQTQANIKQLYDTVQKEKIKMYGSNTLNGSIPAIGMGIAYGTFFNDMLVRLSDIENATRELTNYMQKCPDSPMAPPKPQNVLTETTTVDGVSTITISWDPLRIIPDNLQYKVYFQPLELDGTIAPTEVVFRICDASQTSASITDLAPRSRYRIRVAAVDGMVVESNSIPEIIHTPDVIPSPPVNLRGTAKGPNSIRLDWDPPIIRGEIVQYRVFIHDSYTLNNQTVDIRPAVNFLKIKDLTEGTTHVFSISAFSDNGESDQSDQLMVSTPGFVPAEVIRPFAKAYNTTTIRVTFKPPKKQEGKIRGYRVHYTDFLAEPEEGDVETNDPFAREMWIHNLQPNKDYYFSITAFTRRSASFPTSYVATKSKAAVPSQVRNVRCRVLRTDPPMIQLRWEPPLHMYALKKPEYHIMWGVKNGVFRNESITNMSVSWNSDYLDDNLLHRFVIAAKNDKGIGNEVEVQLKTPKREFDTPKNIKVGRMKEVNTTLLAVSWDPMPVPVMGFRVLHRVFQWIYQGRWTITEVPNPNARSTTIPITDPTLSYIVVVRAKLMNRRDRNRNNRRKKKNKDVMKCKIFFHKDKNAGATSVISAGNAGIDNQGSTGGGPGMGGGQGTVGGQGMVGEGSGSQGMGSQGMGGQGMGQQGMGGQGMGSQGMGQQGMGGQGMGGEPSIHGTGFTDQGPGSQGIGGQGMVGEPGIHGPGFNGQGPGSQGMGGQGMGGQGMGQQGMGGQGMGSQGMGQPGMGGQGMGGQDMGQQGMGGQGMGGQGMGQQGMGSQGMGQQGMGGPEMGGQGMGQQGMGGQGMGGQGMGGQGMGGQGMGGQGMGQQGMEGQGMGGQGMGQQRMGGQGNGGQGMGGQGQEFGSQGMGGQGQGMGGNNQGFSGINRDMQPPTRVPNVGGSQGLSGMGGSQGPGGNQGMSGMGGSQGIGGFPGMSGMGASQGMSGMGGSQGMSGNQGMGGNPIGQVMGGQGREGQGGFGGVNRDTPSQRGNQGMGSMGGSRGINGGMSMGMSPDMGGGQGFGPNSGMGGQGIDVGPGMGGGSGMSGMGTFHGVNSRIGTNQGMGGGNPNIPVPPTPLPPTSGGMGGGNQRFGQMPTNGPMGGMPQNNPMASNQGGMRNPRRQQNHRRANPRRFTGNSNLP</sequence>
<name>A0A210QRB4_MIZYE</name>
<feature type="compositionally biased region" description="Gly residues" evidence="1">
    <location>
        <begin position="630"/>
        <end position="696"/>
    </location>
</feature>
<evidence type="ECO:0000256" key="2">
    <source>
        <dbReference type="SAM" id="SignalP"/>
    </source>
</evidence>
<feature type="compositionally biased region" description="Pro residues" evidence="1">
    <location>
        <begin position="1095"/>
        <end position="1104"/>
    </location>
</feature>
<dbReference type="GO" id="GO:0016020">
    <property type="term" value="C:membrane"/>
    <property type="evidence" value="ECO:0007669"/>
    <property type="project" value="UniProtKB-SubCell"/>
</dbReference>
<dbReference type="InterPro" id="IPR050713">
    <property type="entry name" value="RTP_Phos/Ushers"/>
</dbReference>
<dbReference type="EMBL" id="NEDP02002300">
    <property type="protein sequence ID" value="OWF51290.1"/>
    <property type="molecule type" value="Genomic_DNA"/>
</dbReference>
<feature type="compositionally biased region" description="Gly residues" evidence="1">
    <location>
        <begin position="925"/>
        <end position="961"/>
    </location>
</feature>
<feature type="signal peptide" evidence="2">
    <location>
        <begin position="1"/>
        <end position="17"/>
    </location>
</feature>
<dbReference type="SMART" id="SM00060">
    <property type="entry name" value="FN3"/>
    <property type="match status" value="4"/>
</dbReference>
<dbReference type="InterPro" id="IPR013783">
    <property type="entry name" value="Ig-like_fold"/>
</dbReference>
<organism evidence="4 5">
    <name type="scientific">Mizuhopecten yessoensis</name>
    <name type="common">Japanese scallop</name>
    <name type="synonym">Patinopecten yessoensis</name>
    <dbReference type="NCBI Taxonomy" id="6573"/>
    <lineage>
        <taxon>Eukaryota</taxon>
        <taxon>Metazoa</taxon>
        <taxon>Spiralia</taxon>
        <taxon>Lophotrochozoa</taxon>
        <taxon>Mollusca</taxon>
        <taxon>Bivalvia</taxon>
        <taxon>Autobranchia</taxon>
        <taxon>Pteriomorphia</taxon>
        <taxon>Pectinida</taxon>
        <taxon>Pectinoidea</taxon>
        <taxon>Pectinidae</taxon>
        <taxon>Mizuhopecten</taxon>
    </lineage>
</organism>
<protein>
    <submittedName>
        <fullName evidence="4">Fibronectin type III domain-containing protein 2</fullName>
    </submittedName>
</protein>
<dbReference type="InterPro" id="IPR003961">
    <property type="entry name" value="FN3_dom"/>
</dbReference>
<feature type="compositionally biased region" description="Gly residues" evidence="1">
    <location>
        <begin position="1040"/>
        <end position="1068"/>
    </location>
</feature>
<dbReference type="CDD" id="cd00063">
    <property type="entry name" value="FN3"/>
    <property type="match status" value="4"/>
</dbReference>
<accession>A0A210QRB4</accession>